<keyword evidence="1 7" id="KW-1003">Cell membrane</keyword>
<dbReference type="GO" id="GO:0009252">
    <property type="term" value="P:peptidoglycan biosynthetic process"/>
    <property type="evidence" value="ECO:0007669"/>
    <property type="project" value="UniProtKB-UniRule"/>
</dbReference>
<dbReference type="CDD" id="cd08010">
    <property type="entry name" value="MltG_like"/>
    <property type="match status" value="1"/>
</dbReference>
<dbReference type="GO" id="GO:0005886">
    <property type="term" value="C:plasma membrane"/>
    <property type="evidence" value="ECO:0007669"/>
    <property type="project" value="UniProtKB-UniRule"/>
</dbReference>
<dbReference type="AlphaFoldDB" id="A0A120MZW5"/>
<dbReference type="NCBIfam" id="TIGR00247">
    <property type="entry name" value="endolytic transglycosylase MltG"/>
    <property type="match status" value="1"/>
</dbReference>
<keyword evidence="9" id="KW-1185">Reference proteome</keyword>
<evidence type="ECO:0000256" key="7">
    <source>
        <dbReference type="HAMAP-Rule" id="MF_02065"/>
    </source>
</evidence>
<feature type="site" description="Important for catalytic activity" evidence="7">
    <location>
        <position position="220"/>
    </location>
</feature>
<keyword evidence="2 7" id="KW-0812">Transmembrane</keyword>
<dbReference type="GO" id="GO:0008932">
    <property type="term" value="F:lytic endotransglycosylase activity"/>
    <property type="evidence" value="ECO:0007669"/>
    <property type="project" value="UniProtKB-UniRule"/>
</dbReference>
<evidence type="ECO:0000256" key="2">
    <source>
        <dbReference type="ARBA" id="ARBA00022692"/>
    </source>
</evidence>
<name>A0A120MZW5_HALHR</name>
<evidence type="ECO:0000256" key="3">
    <source>
        <dbReference type="ARBA" id="ARBA00022989"/>
    </source>
</evidence>
<reference evidence="8" key="1">
    <citation type="submission" date="2016-02" db="EMBL/GenBank/DDBJ databases">
        <title>Halorhodospira halochloris DSM-1059 complete genome, version 2.</title>
        <authorList>
            <person name="Tsukatani Y."/>
        </authorList>
    </citation>
    <scope>NUCLEOTIDE SEQUENCE</scope>
    <source>
        <strain evidence="8">DSM 1059</strain>
    </source>
</reference>
<proteinExistence type="inferred from homology"/>
<comment type="function">
    <text evidence="7">Functions as a peptidoglycan terminase that cleaves nascent peptidoglycan strands endolytically to terminate their elongation.</text>
</comment>
<evidence type="ECO:0000256" key="5">
    <source>
        <dbReference type="ARBA" id="ARBA00023239"/>
    </source>
</evidence>
<dbReference type="Gene3D" id="3.30.1490.480">
    <property type="entry name" value="Endolytic murein transglycosylase"/>
    <property type="match status" value="1"/>
</dbReference>
<evidence type="ECO:0000313" key="8">
    <source>
        <dbReference type="EMBL" id="BAU58003.1"/>
    </source>
</evidence>
<dbReference type="InterPro" id="IPR003770">
    <property type="entry name" value="MLTG-like"/>
</dbReference>
<dbReference type="EMBL" id="AP017372">
    <property type="protein sequence ID" value="BAU58003.1"/>
    <property type="molecule type" value="Genomic_DNA"/>
</dbReference>
<dbReference type="Proteomes" id="UP000218890">
    <property type="component" value="Chromosome"/>
</dbReference>
<gene>
    <name evidence="7" type="primary">mltG</name>
    <name evidence="8" type="ORF">HH1059_12950</name>
</gene>
<dbReference type="RefSeq" id="WP_096409372.1">
    <property type="nucleotide sequence ID" value="NZ_AP017372.2"/>
</dbReference>
<dbReference type="HAMAP" id="MF_02065">
    <property type="entry name" value="MltG"/>
    <property type="match status" value="1"/>
</dbReference>
<organism evidence="8 9">
    <name type="scientific">Halorhodospira halochloris</name>
    <name type="common">Ectothiorhodospira halochloris</name>
    <dbReference type="NCBI Taxonomy" id="1052"/>
    <lineage>
        <taxon>Bacteria</taxon>
        <taxon>Pseudomonadati</taxon>
        <taxon>Pseudomonadota</taxon>
        <taxon>Gammaproteobacteria</taxon>
        <taxon>Chromatiales</taxon>
        <taxon>Ectothiorhodospiraceae</taxon>
        <taxon>Halorhodospira</taxon>
    </lineage>
</organism>
<keyword evidence="7" id="KW-0997">Cell inner membrane</keyword>
<dbReference type="Pfam" id="PF02618">
    <property type="entry name" value="YceG"/>
    <property type="match status" value="1"/>
</dbReference>
<dbReference type="FunFam" id="3.30.160.60:FF:000242">
    <property type="entry name" value="Endolytic murein transglycosylase"/>
    <property type="match status" value="1"/>
</dbReference>
<dbReference type="EC" id="4.2.2.29" evidence="7"/>
<dbReference type="KEGG" id="hhk:HH1059_12950"/>
<accession>A0A120MZW5</accession>
<sequence>MTLRGFLFILATLAIILPASILGLGAYKLNKPLQVDSSPKVIEIADGSSLSAVAHRMEREGWVDSHTVLFMRLYGRITGLAGQIKTGEYAISDSISAKQLLDSMAAGDVVQHRLTVVEGWTLAQLLESLRQHDRIEYTLEGVEKEDLLKELGIGEDRHPEGLFYPTTYNFPSGITDRQFLRNAYSEMIKRLEQIWQTRQVGLPLDTPYDALILASIIEREARVEEERARIAGVFIRRLDKGMRLQADPTVVYGIGDDFSGRITRADLRRDTPYNTYTRSGLPPTPIALPGSSSIKAAVNPEPGDELYFVARGDGTHHFSSTLEEHNRAVQRYILGNR</sequence>
<dbReference type="PANTHER" id="PTHR30518">
    <property type="entry name" value="ENDOLYTIC MUREIN TRANSGLYCOSYLASE"/>
    <property type="match status" value="1"/>
</dbReference>
<evidence type="ECO:0000256" key="6">
    <source>
        <dbReference type="ARBA" id="ARBA00023316"/>
    </source>
</evidence>
<evidence type="ECO:0000313" key="9">
    <source>
        <dbReference type="Proteomes" id="UP000218890"/>
    </source>
</evidence>
<dbReference type="GO" id="GO:0071555">
    <property type="term" value="P:cell wall organization"/>
    <property type="evidence" value="ECO:0007669"/>
    <property type="project" value="UniProtKB-KW"/>
</dbReference>
<protein>
    <recommendedName>
        <fullName evidence="7">Endolytic murein transglycosylase</fullName>
        <ecNumber evidence="7">4.2.2.29</ecNumber>
    </recommendedName>
    <alternativeName>
        <fullName evidence="7">Peptidoglycan lytic transglycosylase</fullName>
    </alternativeName>
    <alternativeName>
        <fullName evidence="7">Peptidoglycan polymerization terminase</fullName>
    </alternativeName>
</protein>
<dbReference type="PANTHER" id="PTHR30518:SF2">
    <property type="entry name" value="ENDOLYTIC MUREIN TRANSGLYCOSYLASE"/>
    <property type="match status" value="1"/>
</dbReference>
<keyword evidence="4 7" id="KW-0472">Membrane</keyword>
<keyword evidence="3 7" id="KW-1133">Transmembrane helix</keyword>
<keyword evidence="6 7" id="KW-0961">Cell wall biogenesis/degradation</keyword>
<evidence type="ECO:0000256" key="1">
    <source>
        <dbReference type="ARBA" id="ARBA00022475"/>
    </source>
</evidence>
<comment type="similarity">
    <text evidence="7">Belongs to the transglycosylase MltG family.</text>
</comment>
<evidence type="ECO:0000256" key="4">
    <source>
        <dbReference type="ARBA" id="ARBA00023136"/>
    </source>
</evidence>
<comment type="catalytic activity">
    <reaction evidence="7">
        <text>a peptidoglycan chain = a peptidoglycan chain with N-acetyl-1,6-anhydromuramyl-[peptide] at the reducing end + a peptidoglycan chain with N-acetylglucosamine at the non-reducing end.</text>
        <dbReference type="EC" id="4.2.2.29"/>
    </reaction>
</comment>
<dbReference type="Gene3D" id="3.30.160.60">
    <property type="entry name" value="Classic Zinc Finger"/>
    <property type="match status" value="1"/>
</dbReference>
<dbReference type="OrthoDB" id="9814591at2"/>
<keyword evidence="5 7" id="KW-0456">Lyase</keyword>